<feature type="domain" description="Exostosin GT47" evidence="5">
    <location>
        <begin position="2"/>
        <end position="285"/>
    </location>
</feature>
<keyword evidence="4" id="KW-0333">Golgi apparatus</keyword>
<evidence type="ECO:0000313" key="6">
    <source>
        <dbReference type="EMBL" id="EFJ21752.1"/>
    </source>
</evidence>
<evidence type="ECO:0000256" key="2">
    <source>
        <dbReference type="ARBA" id="ARBA00010271"/>
    </source>
</evidence>
<sequence>MLKRFKIFIYPDGDPNTYYQTPRKITGKYASEGYFFQNLRESKFVTKNPNKAHLFFIPISCHKMRGKVPYYLTSNWNKMQGISYEKMADIVQEYVEGLIVKYPYWNRTLGADHFFVTCHDVGARATNKVANLVKNSIRVVCSPSYNGDFIPHKDIAMPQVLQPFALPRGGNDVRNRTILGFWAGHRNSKIRVVLAKLWEEDDVLAISNNRISRATGELVYQKQFYRSKFCICPGGSQVNSARIVDSIHYGCVPVILSDHYDLPFNDVLDWKRFALLLRERDVGDLKLFFFSFFLFSSRVLIASLFRQVQDRFEWHTPPRPYDAFHMVVYELWLRHFTVQYKK</sequence>
<dbReference type="InParanoid" id="D8S1R7"/>
<dbReference type="Proteomes" id="UP000001514">
    <property type="component" value="Unassembled WGS sequence"/>
</dbReference>
<protein>
    <submittedName>
        <fullName evidence="6">Glycosyltransferase-like protein</fullName>
    </submittedName>
</protein>
<dbReference type="GO" id="GO:0016757">
    <property type="term" value="F:glycosyltransferase activity"/>
    <property type="evidence" value="ECO:0007669"/>
    <property type="project" value="InterPro"/>
</dbReference>
<dbReference type="EMBL" id="GL377598">
    <property type="protein sequence ID" value="EFJ21752.1"/>
    <property type="molecule type" value="Genomic_DNA"/>
</dbReference>
<comment type="subcellular location">
    <subcellularLocation>
        <location evidence="1">Golgi apparatus membrane</location>
        <topology evidence="1">Single-pass type II membrane protein</topology>
    </subcellularLocation>
</comment>
<dbReference type="InterPro" id="IPR040911">
    <property type="entry name" value="Exostosin_GT47"/>
</dbReference>
<dbReference type="Gramene" id="EFJ21752">
    <property type="protein sequence ID" value="EFJ21752"/>
    <property type="gene ID" value="SELMODRAFT_106537"/>
</dbReference>
<proteinExistence type="inferred from homology"/>
<evidence type="ECO:0000313" key="7">
    <source>
        <dbReference type="Proteomes" id="UP000001514"/>
    </source>
</evidence>
<evidence type="ECO:0000256" key="1">
    <source>
        <dbReference type="ARBA" id="ARBA00004323"/>
    </source>
</evidence>
<evidence type="ECO:0000256" key="4">
    <source>
        <dbReference type="ARBA" id="ARBA00023034"/>
    </source>
</evidence>
<name>D8S1R7_SELML</name>
<dbReference type="KEGG" id="smo:SELMODRAFT_106537"/>
<reference evidence="6 7" key="1">
    <citation type="journal article" date="2011" name="Science">
        <title>The Selaginella genome identifies genetic changes associated with the evolution of vascular plants.</title>
        <authorList>
            <person name="Banks J.A."/>
            <person name="Nishiyama T."/>
            <person name="Hasebe M."/>
            <person name="Bowman J.L."/>
            <person name="Gribskov M."/>
            <person name="dePamphilis C."/>
            <person name="Albert V.A."/>
            <person name="Aono N."/>
            <person name="Aoyama T."/>
            <person name="Ambrose B.A."/>
            <person name="Ashton N.W."/>
            <person name="Axtell M.J."/>
            <person name="Barker E."/>
            <person name="Barker M.S."/>
            <person name="Bennetzen J.L."/>
            <person name="Bonawitz N.D."/>
            <person name="Chapple C."/>
            <person name="Cheng C."/>
            <person name="Correa L.G."/>
            <person name="Dacre M."/>
            <person name="DeBarry J."/>
            <person name="Dreyer I."/>
            <person name="Elias M."/>
            <person name="Engstrom E.M."/>
            <person name="Estelle M."/>
            <person name="Feng L."/>
            <person name="Finet C."/>
            <person name="Floyd S.K."/>
            <person name="Frommer W.B."/>
            <person name="Fujita T."/>
            <person name="Gramzow L."/>
            <person name="Gutensohn M."/>
            <person name="Harholt J."/>
            <person name="Hattori M."/>
            <person name="Heyl A."/>
            <person name="Hirai T."/>
            <person name="Hiwatashi Y."/>
            <person name="Ishikawa M."/>
            <person name="Iwata M."/>
            <person name="Karol K.G."/>
            <person name="Koehler B."/>
            <person name="Kolukisaoglu U."/>
            <person name="Kubo M."/>
            <person name="Kurata T."/>
            <person name="Lalonde S."/>
            <person name="Li K."/>
            <person name="Li Y."/>
            <person name="Litt A."/>
            <person name="Lyons E."/>
            <person name="Manning G."/>
            <person name="Maruyama T."/>
            <person name="Michael T.P."/>
            <person name="Mikami K."/>
            <person name="Miyazaki S."/>
            <person name="Morinaga S."/>
            <person name="Murata T."/>
            <person name="Mueller-Roeber B."/>
            <person name="Nelson D.R."/>
            <person name="Obara M."/>
            <person name="Oguri Y."/>
            <person name="Olmstead R.G."/>
            <person name="Onodera N."/>
            <person name="Petersen B.L."/>
            <person name="Pils B."/>
            <person name="Prigge M."/>
            <person name="Rensing S.A."/>
            <person name="Riano-Pachon D.M."/>
            <person name="Roberts A.W."/>
            <person name="Sato Y."/>
            <person name="Scheller H.V."/>
            <person name="Schulz B."/>
            <person name="Schulz C."/>
            <person name="Shakirov E.V."/>
            <person name="Shibagaki N."/>
            <person name="Shinohara N."/>
            <person name="Shippen D.E."/>
            <person name="Soerensen I."/>
            <person name="Sotooka R."/>
            <person name="Sugimoto N."/>
            <person name="Sugita M."/>
            <person name="Sumikawa N."/>
            <person name="Tanurdzic M."/>
            <person name="Theissen G."/>
            <person name="Ulvskov P."/>
            <person name="Wakazuki S."/>
            <person name="Weng J.K."/>
            <person name="Willats W.W."/>
            <person name="Wipf D."/>
            <person name="Wolf P.G."/>
            <person name="Yang L."/>
            <person name="Zimmer A.D."/>
            <person name="Zhu Q."/>
            <person name="Mitros T."/>
            <person name="Hellsten U."/>
            <person name="Loque D."/>
            <person name="Otillar R."/>
            <person name="Salamov A."/>
            <person name="Schmutz J."/>
            <person name="Shapiro H."/>
            <person name="Lindquist E."/>
            <person name="Lucas S."/>
            <person name="Rokhsar D."/>
            <person name="Grigoriev I.V."/>
        </authorList>
    </citation>
    <scope>NUCLEOTIDE SEQUENCE [LARGE SCALE GENOMIC DNA]</scope>
</reference>
<keyword evidence="6" id="KW-0808">Transferase</keyword>
<keyword evidence="3" id="KW-0735">Signal-anchor</keyword>
<evidence type="ECO:0000256" key="3">
    <source>
        <dbReference type="ARBA" id="ARBA00022968"/>
    </source>
</evidence>
<keyword evidence="3" id="KW-0812">Transmembrane</keyword>
<dbReference type="FunCoup" id="D8S1R7">
    <property type="interactions" value="1555"/>
</dbReference>
<dbReference type="GO" id="GO:0000139">
    <property type="term" value="C:Golgi membrane"/>
    <property type="evidence" value="ECO:0007669"/>
    <property type="project" value="UniProtKB-SubCell"/>
</dbReference>
<organism evidence="7">
    <name type="scientific">Selaginella moellendorffii</name>
    <name type="common">Spikemoss</name>
    <dbReference type="NCBI Taxonomy" id="88036"/>
    <lineage>
        <taxon>Eukaryota</taxon>
        <taxon>Viridiplantae</taxon>
        <taxon>Streptophyta</taxon>
        <taxon>Embryophyta</taxon>
        <taxon>Tracheophyta</taxon>
        <taxon>Lycopodiopsida</taxon>
        <taxon>Selaginellales</taxon>
        <taxon>Selaginellaceae</taxon>
        <taxon>Selaginella</taxon>
    </lineage>
</organism>
<dbReference type="eggNOG" id="KOG1021">
    <property type="taxonomic scope" value="Eukaryota"/>
</dbReference>
<comment type="similarity">
    <text evidence="2">Belongs to the glycosyltransferase 47 family.</text>
</comment>
<dbReference type="PANTHER" id="PTHR11062">
    <property type="entry name" value="EXOSTOSIN HEPARAN SULFATE GLYCOSYLTRANSFERASE -RELATED"/>
    <property type="match status" value="1"/>
</dbReference>
<evidence type="ECO:0000259" key="5">
    <source>
        <dbReference type="Pfam" id="PF03016"/>
    </source>
</evidence>
<gene>
    <name evidence="6" type="primary">GT47C4-1</name>
    <name evidence="6" type="ORF">SELMODRAFT_106537</name>
</gene>
<dbReference type="Pfam" id="PF03016">
    <property type="entry name" value="Exostosin_GT47"/>
    <property type="match status" value="1"/>
</dbReference>
<dbReference type="OMA" id="LMSKYPY"/>
<dbReference type="PANTHER" id="PTHR11062:SF43">
    <property type="entry name" value="EXOSTOSIN FAMILY PROTEIN"/>
    <property type="match status" value="1"/>
</dbReference>
<dbReference type="InterPro" id="IPR004263">
    <property type="entry name" value="Exostosin"/>
</dbReference>
<accession>D8S1R7</accession>
<dbReference type="HOGENOM" id="CLU_025166_0_1_1"/>
<dbReference type="AlphaFoldDB" id="D8S1R7"/>
<keyword evidence="7" id="KW-1185">Reference proteome</keyword>